<proteinExistence type="predicted"/>
<dbReference type="Pfam" id="PF07995">
    <property type="entry name" value="GSDH"/>
    <property type="match status" value="1"/>
</dbReference>
<dbReference type="RefSeq" id="WP_025584871.1">
    <property type="nucleotide sequence ID" value="NZ_LT976872.1"/>
</dbReference>
<dbReference type="PANTHER" id="PTHR19328:SF75">
    <property type="entry name" value="ALDOSE SUGAR DEHYDROGENASE YLII"/>
    <property type="match status" value="1"/>
</dbReference>
<organism evidence="2 3">
    <name type="scientific">Cupriavidus taiwanensis</name>
    <dbReference type="NCBI Taxonomy" id="164546"/>
    <lineage>
        <taxon>Bacteria</taxon>
        <taxon>Pseudomonadati</taxon>
        <taxon>Pseudomonadota</taxon>
        <taxon>Betaproteobacteria</taxon>
        <taxon>Burkholderiales</taxon>
        <taxon>Burkholderiaceae</taxon>
        <taxon>Cupriavidus</taxon>
    </lineage>
</organism>
<dbReference type="PANTHER" id="PTHR19328">
    <property type="entry name" value="HEDGEHOG-INTERACTING PROTEIN"/>
    <property type="match status" value="1"/>
</dbReference>
<dbReference type="Proteomes" id="UP000257139">
    <property type="component" value="Chromosome CBM2594_b"/>
</dbReference>
<feature type="domain" description="Glucose/Sorbosone dehydrogenase" evidence="1">
    <location>
        <begin position="163"/>
        <end position="449"/>
    </location>
</feature>
<dbReference type="AlphaFoldDB" id="A0A7Z7JAB8"/>
<dbReference type="Gene3D" id="2.120.10.30">
    <property type="entry name" value="TolB, C-terminal domain"/>
    <property type="match status" value="1"/>
</dbReference>
<evidence type="ECO:0000313" key="2">
    <source>
        <dbReference type="EMBL" id="SPC20984.1"/>
    </source>
</evidence>
<dbReference type="EMBL" id="LT978514">
    <property type="protein sequence ID" value="SPC20984.1"/>
    <property type="molecule type" value="Genomic_DNA"/>
</dbReference>
<name>A0A7Z7JAB8_9BURK</name>
<evidence type="ECO:0000313" key="3">
    <source>
        <dbReference type="Proteomes" id="UP000257139"/>
    </source>
</evidence>
<dbReference type="InterPro" id="IPR011041">
    <property type="entry name" value="Quinoprot_gluc/sorb_DH_b-prop"/>
</dbReference>
<accession>A0A7Z7JAB8</accession>
<evidence type="ECO:0000259" key="1">
    <source>
        <dbReference type="Pfam" id="PF07995"/>
    </source>
</evidence>
<protein>
    <recommendedName>
        <fullName evidence="1">Glucose/Sorbosone dehydrogenase domain-containing protein</fullName>
    </recommendedName>
</protein>
<dbReference type="SUPFAM" id="SSF50952">
    <property type="entry name" value="Soluble quinoprotein glucose dehydrogenase"/>
    <property type="match status" value="1"/>
</dbReference>
<dbReference type="InterPro" id="IPR011042">
    <property type="entry name" value="6-blade_b-propeller_TolB-like"/>
</dbReference>
<sequence>MPDALRNALRHFAIACCLGLAACGGGGGGDSGGAGDAGGGGGGGGGNGGSGGTSGNGSLTLAISGLPSGTPAAITVSGPGQFRQAVVQSTTLSNLAPGSYTVTADSVLTGTALRKPQMPSQVIAVAAGTGATASVAYGSPESMQLSLTQVPGEYSAPIYLTAPAGDARLFVVERAGRIRIVRDGALLATPFLNIEALTTTDGERGLLSMAFDPDYANNGRFYVYYTDTAGAITVARYQVSAANPDLADTAGTVLLSIPHGTFSNHNGGQLAFGPDRMLYIGTGDGGGGGDPAGNARNPATLLGKMLRIDVSGTSGYGVPAGNPLLGQAGSRGEIWALGLRNPWRFSFDAGLLYIADVGQDQREEVDVAPSASAGLNYGWNLTEGTACVGAATCDKSGLTMPVFEYGHEAGGCAIVGGYVYRGSASAALHGRYFYTDLCTGRLQSFVYRDGVATEPVDWNVTVPGSVFSFGVDGAQALYVLADPGTSANSGRVYRIDASGGAP</sequence>
<gene>
    <name evidence="2" type="ORF">CBM2594_B10088</name>
</gene>
<reference evidence="2 3" key="1">
    <citation type="submission" date="2018-01" db="EMBL/GenBank/DDBJ databases">
        <authorList>
            <person name="Clerissi C."/>
        </authorList>
    </citation>
    <scope>NUCLEOTIDE SEQUENCE [LARGE SCALE GENOMIC DNA]</scope>
    <source>
        <strain evidence="2">Cupriavidus taiwanensis STM 6021</strain>
    </source>
</reference>
<dbReference type="PROSITE" id="PS51257">
    <property type="entry name" value="PROKAR_LIPOPROTEIN"/>
    <property type="match status" value="1"/>
</dbReference>
<dbReference type="InterPro" id="IPR012938">
    <property type="entry name" value="Glc/Sorbosone_DH"/>
</dbReference>